<dbReference type="PANTHER" id="PTHR42855">
    <property type="entry name" value="ABC TRANSPORTER ATP-BINDING SUBUNIT"/>
    <property type="match status" value="1"/>
</dbReference>
<keyword evidence="1" id="KW-0547">Nucleotide-binding</keyword>
<proteinExistence type="predicted"/>
<evidence type="ECO:0000256" key="1">
    <source>
        <dbReference type="ARBA" id="ARBA00022741"/>
    </source>
</evidence>
<dbReference type="InterPro" id="IPR017871">
    <property type="entry name" value="ABC_transporter-like_CS"/>
</dbReference>
<comment type="caution">
    <text evidence="5">The sequence shown here is derived from an EMBL/GenBank/DDBJ whole genome shotgun (WGS) entry which is preliminary data.</text>
</comment>
<dbReference type="InterPro" id="IPR027417">
    <property type="entry name" value="P-loop_NTPase"/>
</dbReference>
<dbReference type="Pfam" id="PF00005">
    <property type="entry name" value="ABC_tran"/>
    <property type="match status" value="2"/>
</dbReference>
<name>A0ABV6JCT9_9BACL</name>
<feature type="domain" description="ABC transporter" evidence="4">
    <location>
        <begin position="4"/>
        <end position="255"/>
    </location>
</feature>
<dbReference type="Pfam" id="PF12848">
    <property type="entry name" value="ABC_tran_Xtn"/>
    <property type="match status" value="1"/>
</dbReference>
<dbReference type="InterPro" id="IPR051309">
    <property type="entry name" value="ABCF_ATPase"/>
</dbReference>
<dbReference type="InterPro" id="IPR003439">
    <property type="entry name" value="ABC_transporter-like_ATP-bd"/>
</dbReference>
<dbReference type="InterPro" id="IPR032781">
    <property type="entry name" value="ABC_tran_Xtn"/>
</dbReference>
<keyword evidence="6" id="KW-1185">Reference proteome</keyword>
<evidence type="ECO:0000256" key="3">
    <source>
        <dbReference type="SAM" id="MobiDB-lite"/>
    </source>
</evidence>
<dbReference type="EMBL" id="JBHLVF010000034">
    <property type="protein sequence ID" value="MFC0393729.1"/>
    <property type="molecule type" value="Genomic_DNA"/>
</dbReference>
<gene>
    <name evidence="5" type="ORF">ACFFJ8_20460</name>
</gene>
<feature type="compositionally biased region" description="Low complexity" evidence="3">
    <location>
        <begin position="543"/>
        <end position="555"/>
    </location>
</feature>
<dbReference type="Gene3D" id="1.10.287.380">
    <property type="entry name" value="Valyl-tRNA synthetase, C-terminal domain"/>
    <property type="match status" value="1"/>
</dbReference>
<dbReference type="CDD" id="cd03221">
    <property type="entry name" value="ABCF_EF-3"/>
    <property type="match status" value="2"/>
</dbReference>
<sequence>MHVLTVDHITKSYGEKMLFEDVSFGIEAGDKIGIIGINGTGKSTFMKVVAGIEPPDSGSILVVGGVSVQMLSQDPVFDPEMTVLEHVLGGDSEHMRAVRGYAEALQALELNAGDPALQERLVRANQRMDELEAWSLESEAKTALTKLGIVSFEAKLGTLSGGQRKRVAMAAALVQPSDVLLLDEPTNHIDNESVAWLEQMLQKRKGALLMITHDRYFLDRVSNRILELDRGRAHFYTANYSRFVELKLEREEREASSEAKRKNLLRNELAWIRRGAKARSTKQKARIERFETLQASAPDKAGGKLDVSVASSRLGRKIVEMEGVTKSFEGRTVIRGFDYITVPEDRVGIVGRNGQGKSTLLKLISGQLQPDAGEVRLGPTVRLGVFSQEREEMDESLRVIDYIREGAERVTTSDGTTVSASQMLERFLFPPNQQWSPIAKLSGGEKRRVQLLRVLMDAPNVLLLDEPTNDLDIATLTVLEDYLDDFPGVVFIVSHDRYFLDRTAERIFAFEGDGVITQHVGNFTDYMEHKEAAVSVAADAGSRASAPASTPSAPAVDSGSSNVREVQRPLKMSYKEQKEFETIDEDIEKAEEGLQAIGLRMEAAVSDSVLLQQLLVEQQELEAKLEHLMERWTYLNELAELIVANKKG</sequence>
<dbReference type="InterPro" id="IPR037118">
    <property type="entry name" value="Val-tRNA_synth_C_sf"/>
</dbReference>
<accession>A0ABV6JCT9</accession>
<dbReference type="InterPro" id="IPR032524">
    <property type="entry name" value="ABC_tran_C"/>
</dbReference>
<evidence type="ECO:0000313" key="5">
    <source>
        <dbReference type="EMBL" id="MFC0393729.1"/>
    </source>
</evidence>
<dbReference type="Proteomes" id="UP001589818">
    <property type="component" value="Unassembled WGS sequence"/>
</dbReference>
<organism evidence="5 6">
    <name type="scientific">Paenibacillus mendelii</name>
    <dbReference type="NCBI Taxonomy" id="206163"/>
    <lineage>
        <taxon>Bacteria</taxon>
        <taxon>Bacillati</taxon>
        <taxon>Bacillota</taxon>
        <taxon>Bacilli</taxon>
        <taxon>Bacillales</taxon>
        <taxon>Paenibacillaceae</taxon>
        <taxon>Paenibacillus</taxon>
    </lineage>
</organism>
<dbReference type="PANTHER" id="PTHR42855:SF1">
    <property type="entry name" value="ABC TRANSPORTER DOMAIN-CONTAINING PROTEIN"/>
    <property type="match status" value="1"/>
</dbReference>
<dbReference type="Pfam" id="PF16326">
    <property type="entry name" value="ABC_tran_CTD"/>
    <property type="match status" value="1"/>
</dbReference>
<dbReference type="SUPFAM" id="SSF52540">
    <property type="entry name" value="P-loop containing nucleoside triphosphate hydrolases"/>
    <property type="match status" value="2"/>
</dbReference>
<dbReference type="PROSITE" id="PS00211">
    <property type="entry name" value="ABC_TRANSPORTER_1"/>
    <property type="match status" value="2"/>
</dbReference>
<reference evidence="5 6" key="1">
    <citation type="submission" date="2024-09" db="EMBL/GenBank/DDBJ databases">
        <authorList>
            <person name="Sun Q."/>
            <person name="Mori K."/>
        </authorList>
    </citation>
    <scope>NUCLEOTIDE SEQUENCE [LARGE SCALE GENOMIC DNA]</scope>
    <source>
        <strain evidence="5 6">CCM 4839</strain>
    </source>
</reference>
<evidence type="ECO:0000259" key="4">
    <source>
        <dbReference type="PROSITE" id="PS50893"/>
    </source>
</evidence>
<protein>
    <submittedName>
        <fullName evidence="5">ABC-F family ATP-binding cassette domain-containing protein</fullName>
    </submittedName>
</protein>
<keyword evidence="2 5" id="KW-0067">ATP-binding</keyword>
<dbReference type="GO" id="GO:0005524">
    <property type="term" value="F:ATP binding"/>
    <property type="evidence" value="ECO:0007669"/>
    <property type="project" value="UniProtKB-KW"/>
</dbReference>
<evidence type="ECO:0000313" key="6">
    <source>
        <dbReference type="Proteomes" id="UP001589818"/>
    </source>
</evidence>
<dbReference type="RefSeq" id="WP_204820593.1">
    <property type="nucleotide sequence ID" value="NZ_JANHOF010000013.1"/>
</dbReference>
<dbReference type="InterPro" id="IPR003593">
    <property type="entry name" value="AAA+_ATPase"/>
</dbReference>
<feature type="region of interest" description="Disordered" evidence="3">
    <location>
        <begin position="543"/>
        <end position="564"/>
    </location>
</feature>
<feature type="domain" description="ABC transporter" evidence="4">
    <location>
        <begin position="319"/>
        <end position="537"/>
    </location>
</feature>
<dbReference type="SMART" id="SM00382">
    <property type="entry name" value="AAA"/>
    <property type="match status" value="2"/>
</dbReference>
<dbReference type="PROSITE" id="PS50893">
    <property type="entry name" value="ABC_TRANSPORTER_2"/>
    <property type="match status" value="2"/>
</dbReference>
<evidence type="ECO:0000256" key="2">
    <source>
        <dbReference type="ARBA" id="ARBA00022840"/>
    </source>
</evidence>
<dbReference type="Gene3D" id="3.40.50.300">
    <property type="entry name" value="P-loop containing nucleotide triphosphate hydrolases"/>
    <property type="match status" value="2"/>
</dbReference>